<sequence length="241" mass="26991">MVPGVKDITSSLTLAGVDAIFTKYAISNSMAMVIPEPNHRACSPLDGFITVYEVHLKGGLHFPVPMELYITMMALGVPFARLQFNAITYLVFLCIFARYHNKVLELAMVKITFHFTYNLNWIIMIEYPEFVVMSGRNPDFTKSSDASKEEREASKKVVDLAQDPGVATVATSPKKKKKKKRLRKKEGTQRIEELFERLKKSYQTEASKHSVTTVASSSSDDDNAVIASMVKRLRPPLAAPV</sequence>
<comment type="caution">
    <text evidence="3">The sequence shown here is derived from an EMBL/GenBank/DDBJ whole genome shotgun (WGS) entry which is preliminary data.</text>
</comment>
<feature type="compositionally biased region" description="Basic residues" evidence="1">
    <location>
        <begin position="173"/>
        <end position="184"/>
    </location>
</feature>
<feature type="transmembrane region" description="Helical" evidence="2">
    <location>
        <begin position="68"/>
        <end position="96"/>
    </location>
</feature>
<proteinExistence type="predicted"/>
<dbReference type="EMBL" id="BSYO01000026">
    <property type="protein sequence ID" value="GMH23733.1"/>
    <property type="molecule type" value="Genomic_DNA"/>
</dbReference>
<evidence type="ECO:0000256" key="1">
    <source>
        <dbReference type="SAM" id="MobiDB-lite"/>
    </source>
</evidence>
<keyword evidence="2" id="KW-1133">Transmembrane helix</keyword>
<keyword evidence="2" id="KW-0472">Membrane</keyword>
<evidence type="ECO:0000313" key="3">
    <source>
        <dbReference type="EMBL" id="GMH23733.1"/>
    </source>
</evidence>
<feature type="region of interest" description="Disordered" evidence="1">
    <location>
        <begin position="169"/>
        <end position="188"/>
    </location>
</feature>
<evidence type="ECO:0000313" key="4">
    <source>
        <dbReference type="Proteomes" id="UP001279734"/>
    </source>
</evidence>
<keyword evidence="4" id="KW-1185">Reference proteome</keyword>
<dbReference type="Proteomes" id="UP001279734">
    <property type="component" value="Unassembled WGS sequence"/>
</dbReference>
<accession>A0AAD3T564</accession>
<evidence type="ECO:0000256" key="2">
    <source>
        <dbReference type="SAM" id="Phobius"/>
    </source>
</evidence>
<keyword evidence="2" id="KW-0812">Transmembrane</keyword>
<reference evidence="3" key="1">
    <citation type="submission" date="2023-05" db="EMBL/GenBank/DDBJ databases">
        <title>Nepenthes gracilis genome sequencing.</title>
        <authorList>
            <person name="Fukushima K."/>
        </authorList>
    </citation>
    <scope>NUCLEOTIDE SEQUENCE</scope>
    <source>
        <strain evidence="3">SING2019-196</strain>
    </source>
</reference>
<name>A0AAD3T564_NEPGR</name>
<dbReference type="AlphaFoldDB" id="A0AAD3T564"/>
<gene>
    <name evidence="3" type="ORF">Nepgr_025576</name>
</gene>
<protein>
    <submittedName>
        <fullName evidence="3">Uncharacterized protein</fullName>
    </submittedName>
</protein>
<organism evidence="3 4">
    <name type="scientific">Nepenthes gracilis</name>
    <name type="common">Slender pitcher plant</name>
    <dbReference type="NCBI Taxonomy" id="150966"/>
    <lineage>
        <taxon>Eukaryota</taxon>
        <taxon>Viridiplantae</taxon>
        <taxon>Streptophyta</taxon>
        <taxon>Embryophyta</taxon>
        <taxon>Tracheophyta</taxon>
        <taxon>Spermatophyta</taxon>
        <taxon>Magnoliopsida</taxon>
        <taxon>eudicotyledons</taxon>
        <taxon>Gunneridae</taxon>
        <taxon>Pentapetalae</taxon>
        <taxon>Caryophyllales</taxon>
        <taxon>Nepenthaceae</taxon>
        <taxon>Nepenthes</taxon>
    </lineage>
</organism>